<dbReference type="OrthoDB" id="1046782at2759"/>
<dbReference type="PANTHER" id="PTHR33928">
    <property type="entry name" value="POLYGALACTURONASE QRT3"/>
    <property type="match status" value="1"/>
</dbReference>
<evidence type="ECO:0000313" key="2">
    <source>
        <dbReference type="EMBL" id="PRP88963.1"/>
    </source>
</evidence>
<dbReference type="PANTHER" id="PTHR33928:SF2">
    <property type="entry name" value="PECTATE LYASE SUPERFAMILY PROTEIN DOMAIN-CONTAINING PROTEIN-RELATED"/>
    <property type="match status" value="1"/>
</dbReference>
<feature type="domain" description="Rhamnogalacturonase A/B/Epimerase-like pectate lyase" evidence="1">
    <location>
        <begin position="377"/>
        <end position="437"/>
    </location>
</feature>
<reference evidence="2 3" key="1">
    <citation type="journal article" date="2018" name="Genome Biol. Evol.">
        <title>Multiple Roots of Fruiting Body Formation in Amoebozoa.</title>
        <authorList>
            <person name="Hillmann F."/>
            <person name="Forbes G."/>
            <person name="Novohradska S."/>
            <person name="Ferling I."/>
            <person name="Riege K."/>
            <person name="Groth M."/>
            <person name="Westermann M."/>
            <person name="Marz M."/>
            <person name="Spaller T."/>
            <person name="Winckler T."/>
            <person name="Schaap P."/>
            <person name="Glockner G."/>
        </authorList>
    </citation>
    <scope>NUCLEOTIDE SEQUENCE [LARGE SCALE GENOMIC DNA]</scope>
    <source>
        <strain evidence="2 3">Jena</strain>
    </source>
</reference>
<dbReference type="Gene3D" id="2.160.20.10">
    <property type="entry name" value="Single-stranded right-handed beta-helix, Pectin lyase-like"/>
    <property type="match status" value="2"/>
</dbReference>
<proteinExistence type="predicted"/>
<feature type="domain" description="Rhamnogalacturonase A/B/Epimerase-like pectate lyase" evidence="1">
    <location>
        <begin position="32"/>
        <end position="252"/>
    </location>
</feature>
<dbReference type="SUPFAM" id="SSF51126">
    <property type="entry name" value="Pectin lyase-like"/>
    <property type="match status" value="2"/>
</dbReference>
<dbReference type="InterPro" id="IPR024535">
    <property type="entry name" value="RHGA/B-epi-like_pectate_lyase"/>
</dbReference>
<dbReference type="InterPro" id="IPR011050">
    <property type="entry name" value="Pectin_lyase_fold/virulence"/>
</dbReference>
<dbReference type="GO" id="GO:0004650">
    <property type="term" value="F:polygalacturonase activity"/>
    <property type="evidence" value="ECO:0007669"/>
    <property type="project" value="InterPro"/>
</dbReference>
<evidence type="ECO:0000313" key="3">
    <source>
        <dbReference type="Proteomes" id="UP000241769"/>
    </source>
</evidence>
<dbReference type="STRING" id="1890364.A0A2P6NYD0"/>
<accession>A0A2P6NYD0</accession>
<dbReference type="InterPro" id="IPR039279">
    <property type="entry name" value="QRT3-like"/>
</dbReference>
<dbReference type="CDD" id="cd23668">
    <property type="entry name" value="GH55_beta13glucanase-like"/>
    <property type="match status" value="1"/>
</dbReference>
<dbReference type="EMBL" id="MDYQ01000006">
    <property type="protein sequence ID" value="PRP88963.1"/>
    <property type="molecule type" value="Genomic_DNA"/>
</dbReference>
<dbReference type="InterPro" id="IPR012334">
    <property type="entry name" value="Pectin_lyas_fold"/>
</dbReference>
<dbReference type="FunFam" id="2.160.20.10:FF:000049">
    <property type="entry name" value="Putative exo-beta-1,3-glucanase"/>
    <property type="match status" value="1"/>
</dbReference>
<gene>
    <name evidence="2" type="ORF">PROFUN_02241</name>
</gene>
<evidence type="ECO:0000259" key="1">
    <source>
        <dbReference type="Pfam" id="PF12708"/>
    </source>
</evidence>
<protein>
    <submittedName>
        <fullName evidence="2">Putative exo-beta-1,3-glucanase</fullName>
    </submittedName>
</protein>
<dbReference type="AlphaFoldDB" id="A0A2P6NYD0"/>
<dbReference type="InParanoid" id="A0A2P6NYD0"/>
<dbReference type="Pfam" id="PF12708">
    <property type="entry name" value="Pect-lyase_RHGA_epim"/>
    <property type="match status" value="2"/>
</dbReference>
<dbReference type="Proteomes" id="UP000241769">
    <property type="component" value="Unassembled WGS sequence"/>
</dbReference>
<organism evidence="2 3">
    <name type="scientific">Planoprotostelium fungivorum</name>
    <dbReference type="NCBI Taxonomy" id="1890364"/>
    <lineage>
        <taxon>Eukaryota</taxon>
        <taxon>Amoebozoa</taxon>
        <taxon>Evosea</taxon>
        <taxon>Variosea</taxon>
        <taxon>Cavosteliida</taxon>
        <taxon>Cavosteliaceae</taxon>
        <taxon>Planoprotostelium</taxon>
    </lineage>
</organism>
<comment type="caution">
    <text evidence="2">The sequence shown here is derived from an EMBL/GenBank/DDBJ whole genome shotgun (WGS) entry which is preliminary data.</text>
</comment>
<sequence length="731" mass="78457">MAAAVQTPYWYESVKHNGRSPFIDNTDSYKVYRNVLDFGADNTGNQDSSQAIQDAINAGTSSAQRGSGSLGTTGQPAVIYFPAGTYLLNSFIQLYVGTVLWGNPASLPTLKAGSGFNGNTLIYGKDPKFDATTNFYLGIKNLILDSTAVDKDTTFLLLDWSVSQATQLANVQFNMPLYSSGHTGLSTPEGGSGTMMGDLTFTGGAVGIHLDNQQYEMKSLTFNGCTTGIYIAHCFDCVFIDCHFGNMSVGIDMSSSDNTIGSVILLDSTAASIGNLITTREENSGDHTLVIQNFKRTGDVASVVKSGDQVILSDDVSQVWVYGNAYTNGGPSTGSHQTGTVYDIAVPSTLLQNGQYAVVPPPTFSDFNSSFVINVKSVDGYPVAGDGWTDDTKSLNDIAQNYAGYLLYFPAGTYRVTDTLFFPANTRVHGEVWSAITGAGQNFQDPNNPRPVVKVGNSGDRGVAMFVDMLYTNAELTPGAILLEVNIAGDRPGDVGFWNNHFRIGGASGSQVETQCGSLCKALFLVFHLTSSSSAYVENMWGWTADHDLDGGNGQTISTGRGFLVESTQATWLHGTASEHHTLYQYHFRNAQNVFVGMQQSETPYWQGNGGPAMTPDPWTPNGNYNDPDFSNCNGGDSTCRMAWFNYIEGGGNLYLYGSGFWTFFNNGGGCNGDCQLNGNYVSGVKGLNWFGVNTKSNTNVIVSADGQPTVEQNFNPGSWGAVVGAYLCYQ</sequence>
<keyword evidence="3" id="KW-1185">Reference proteome</keyword>
<name>A0A2P6NYD0_9EUKA</name>